<keyword evidence="6 8" id="KW-0443">Lipid metabolism</keyword>
<keyword evidence="4 8" id="KW-0378">Hydrolase</keyword>
<evidence type="ECO:0000256" key="2">
    <source>
        <dbReference type="ARBA" id="ARBA00013274"/>
    </source>
</evidence>
<feature type="chain" id="PRO_5041021506" description="Lysophospholipase" evidence="9">
    <location>
        <begin position="17"/>
        <end position="540"/>
    </location>
</feature>
<dbReference type="GO" id="GO:0005783">
    <property type="term" value="C:endoplasmic reticulum"/>
    <property type="evidence" value="ECO:0007669"/>
    <property type="project" value="TreeGrafter"/>
</dbReference>
<evidence type="ECO:0000256" key="8">
    <source>
        <dbReference type="PROSITE-ProRule" id="PRU00555"/>
    </source>
</evidence>
<protein>
    <recommendedName>
        <fullName evidence="2 9">Lysophospholipase</fullName>
        <ecNumber evidence="2 9">3.1.1.5</ecNumber>
    </recommendedName>
</protein>
<evidence type="ECO:0000313" key="12">
    <source>
        <dbReference type="Proteomes" id="UP001140453"/>
    </source>
</evidence>
<keyword evidence="5 8" id="KW-0442">Lipid degradation</keyword>
<dbReference type="InterPro" id="IPR016035">
    <property type="entry name" value="Acyl_Trfase/lysoPLipase"/>
</dbReference>
<dbReference type="PANTHER" id="PTHR10728:SF33">
    <property type="entry name" value="LYSOPHOSPHOLIPASE 1-RELATED"/>
    <property type="match status" value="1"/>
</dbReference>
<dbReference type="OrthoDB" id="4084751at2759"/>
<comment type="caution">
    <text evidence="11">The sequence shown here is derived from an EMBL/GenBank/DDBJ whole genome shotgun (WGS) entry which is preliminary data.</text>
</comment>
<evidence type="ECO:0000256" key="6">
    <source>
        <dbReference type="ARBA" id="ARBA00023098"/>
    </source>
</evidence>
<gene>
    <name evidence="11" type="primary">PLB1_2</name>
    <name evidence="11" type="ORF">N0V93_004487</name>
</gene>
<dbReference type="Pfam" id="PF01735">
    <property type="entry name" value="PLA2_B"/>
    <property type="match status" value="1"/>
</dbReference>
<evidence type="ECO:0000256" key="7">
    <source>
        <dbReference type="ARBA" id="ARBA00023180"/>
    </source>
</evidence>
<dbReference type="Gene3D" id="3.40.1090.10">
    <property type="entry name" value="Cytosolic phospholipase A2 catalytic domain"/>
    <property type="match status" value="1"/>
</dbReference>
<accession>A0A9W9CW89</accession>
<evidence type="ECO:0000256" key="4">
    <source>
        <dbReference type="ARBA" id="ARBA00022801"/>
    </source>
</evidence>
<keyword evidence="7" id="KW-0325">Glycoprotein</keyword>
<name>A0A9W9CW89_9PEZI</name>
<sequence>MLFLLCVQFLAALTAAASSYAPTSITCPEAPFIRDGNTVLGADEAAYLAGRKSKADAALSNWLEAQSPGLGAGSSMPTLALSISGGGWRAMLVGAGVMQGMDERDSDVSTSGLLQALSYHIGVSGGAWLVASWAGNNFPTISALEKDLWLEALDHGLEFPGGWTFPVKYADIAKDILEKDGAGYPTSLTDVWSRLLSYQMLEGDDGGVATRLSDVAAYSNMTDFNVPIPIININGVNAAAGECDPLANGTVWEANPFEFGSWDDSVSAWIPIEHLGTAANSTECTVGFDNLGFLLGMSSNLFAYEGCIEDNPFSAVTAVLADITEALHDLSDSTMFGRVPNPFKGFTGGGDMAAEVFAVDELYMVDGGLMTHNDPVAPLLEPARNVSVIFLTDSSADLDNFPDGAGLVAVKDYVQNISRISTRLPTIPDQETFLAQKLYNRAVFFGCDEPETVTIVYLPNVNYTYQSNLTTEQIQYDYDVTQGMISNGVAIATQDGDAGWGLCLACGIMMKEEGVSLPDECQACFDRWCYQDRVSNATSS</sequence>
<organism evidence="11 12">
    <name type="scientific">Gnomoniopsis smithogilvyi</name>
    <dbReference type="NCBI Taxonomy" id="1191159"/>
    <lineage>
        <taxon>Eukaryota</taxon>
        <taxon>Fungi</taxon>
        <taxon>Dikarya</taxon>
        <taxon>Ascomycota</taxon>
        <taxon>Pezizomycotina</taxon>
        <taxon>Sordariomycetes</taxon>
        <taxon>Sordariomycetidae</taxon>
        <taxon>Diaporthales</taxon>
        <taxon>Gnomoniaceae</taxon>
        <taxon>Gnomoniopsis</taxon>
    </lineage>
</organism>
<dbReference type="GO" id="GO:0004623">
    <property type="term" value="F:phospholipase A2 activity"/>
    <property type="evidence" value="ECO:0007669"/>
    <property type="project" value="TreeGrafter"/>
</dbReference>
<dbReference type="PANTHER" id="PTHR10728">
    <property type="entry name" value="CYTOSOLIC PHOSPHOLIPASE A2"/>
    <property type="match status" value="1"/>
</dbReference>
<keyword evidence="12" id="KW-1185">Reference proteome</keyword>
<dbReference type="AlphaFoldDB" id="A0A9W9CW89"/>
<evidence type="ECO:0000313" key="11">
    <source>
        <dbReference type="EMBL" id="KAJ4390888.1"/>
    </source>
</evidence>
<evidence type="ECO:0000256" key="3">
    <source>
        <dbReference type="ARBA" id="ARBA00022729"/>
    </source>
</evidence>
<evidence type="ECO:0000259" key="10">
    <source>
        <dbReference type="PROSITE" id="PS51210"/>
    </source>
</evidence>
<dbReference type="GO" id="GO:0004622">
    <property type="term" value="F:phosphatidylcholine lysophospholipase activity"/>
    <property type="evidence" value="ECO:0007669"/>
    <property type="project" value="UniProtKB-EC"/>
</dbReference>
<keyword evidence="3 9" id="KW-0732">Signal</keyword>
<dbReference type="EC" id="3.1.1.5" evidence="2 9"/>
<dbReference type="InterPro" id="IPR002642">
    <property type="entry name" value="LysoPLipase_cat_dom"/>
</dbReference>
<dbReference type="PROSITE" id="PS51210">
    <property type="entry name" value="PLA2C"/>
    <property type="match status" value="1"/>
</dbReference>
<evidence type="ECO:0000256" key="1">
    <source>
        <dbReference type="ARBA" id="ARBA00008780"/>
    </source>
</evidence>
<dbReference type="SMART" id="SM00022">
    <property type="entry name" value="PLAc"/>
    <property type="match status" value="1"/>
</dbReference>
<comment type="catalytic activity">
    <reaction evidence="9">
        <text>a 1-acyl-sn-glycero-3-phosphocholine + H2O = sn-glycerol 3-phosphocholine + a fatty acid + H(+)</text>
        <dbReference type="Rhea" id="RHEA:15177"/>
        <dbReference type="ChEBI" id="CHEBI:15377"/>
        <dbReference type="ChEBI" id="CHEBI:15378"/>
        <dbReference type="ChEBI" id="CHEBI:16870"/>
        <dbReference type="ChEBI" id="CHEBI:28868"/>
        <dbReference type="ChEBI" id="CHEBI:58168"/>
        <dbReference type="EC" id="3.1.1.5"/>
    </reaction>
</comment>
<reference evidence="11" key="1">
    <citation type="submission" date="2022-10" db="EMBL/GenBank/DDBJ databases">
        <title>Tapping the CABI collections for fungal endophytes: first genome assemblies for Collariella, Neodidymelliopsis, Ascochyta clinopodiicola, Didymella pomorum, Didymosphaeria variabile, Neocosmospora piperis and Neocucurbitaria cava.</title>
        <authorList>
            <person name="Hill R."/>
        </authorList>
    </citation>
    <scope>NUCLEOTIDE SEQUENCE</scope>
    <source>
        <strain evidence="11">IMI 355082</strain>
    </source>
</reference>
<dbReference type="EMBL" id="JAPEVB010000003">
    <property type="protein sequence ID" value="KAJ4390888.1"/>
    <property type="molecule type" value="Genomic_DNA"/>
</dbReference>
<dbReference type="GO" id="GO:0005829">
    <property type="term" value="C:cytosol"/>
    <property type="evidence" value="ECO:0007669"/>
    <property type="project" value="TreeGrafter"/>
</dbReference>
<evidence type="ECO:0000256" key="9">
    <source>
        <dbReference type="RuleBase" id="RU362103"/>
    </source>
</evidence>
<dbReference type="GO" id="GO:0046475">
    <property type="term" value="P:glycerophospholipid catabolic process"/>
    <property type="evidence" value="ECO:0007669"/>
    <property type="project" value="TreeGrafter"/>
</dbReference>
<comment type="similarity">
    <text evidence="1 9">Belongs to the lysophospholipase family.</text>
</comment>
<proteinExistence type="inferred from homology"/>
<dbReference type="SUPFAM" id="SSF52151">
    <property type="entry name" value="FabD/lysophospholipase-like"/>
    <property type="match status" value="1"/>
</dbReference>
<feature type="signal peptide" evidence="9">
    <location>
        <begin position="1"/>
        <end position="16"/>
    </location>
</feature>
<feature type="domain" description="PLA2c" evidence="10">
    <location>
        <begin position="26"/>
        <end position="535"/>
    </location>
</feature>
<dbReference type="Proteomes" id="UP001140453">
    <property type="component" value="Unassembled WGS sequence"/>
</dbReference>
<evidence type="ECO:0000256" key="5">
    <source>
        <dbReference type="ARBA" id="ARBA00022963"/>
    </source>
</evidence>